<proteinExistence type="predicted"/>
<dbReference type="PANTHER" id="PTHR11601">
    <property type="entry name" value="CYSTEINE DESULFURYLASE FAMILY MEMBER"/>
    <property type="match status" value="1"/>
</dbReference>
<keyword evidence="5" id="KW-1185">Reference proteome</keyword>
<comment type="cofactor">
    <cofactor evidence="1">
        <name>pyridoxal 5'-phosphate</name>
        <dbReference type="ChEBI" id="CHEBI:597326"/>
    </cofactor>
</comment>
<dbReference type="Gene3D" id="1.10.260.50">
    <property type="match status" value="1"/>
</dbReference>
<reference evidence="4 5" key="1">
    <citation type="submission" date="2014-07" db="EMBL/GenBank/DDBJ databases">
        <authorList>
            <person name="Urmite Genomes Urmite Genomes"/>
        </authorList>
    </citation>
    <scope>NUCLEOTIDE SEQUENCE [LARGE SCALE GENOMIC DNA]</scope>
    <source>
        <strain evidence="4 5">13MG44_air</strain>
    </source>
</reference>
<dbReference type="EMBL" id="CCSE01000001">
    <property type="protein sequence ID" value="CEA00813.1"/>
    <property type="molecule type" value="Genomic_DNA"/>
</dbReference>
<evidence type="ECO:0000256" key="1">
    <source>
        <dbReference type="ARBA" id="ARBA00001933"/>
    </source>
</evidence>
<dbReference type="Pfam" id="PF00266">
    <property type="entry name" value="Aminotran_5"/>
    <property type="match status" value="1"/>
</dbReference>
<dbReference type="PIRSF" id="PIRSF005572">
    <property type="entry name" value="NifS"/>
    <property type="match status" value="1"/>
</dbReference>
<dbReference type="InterPro" id="IPR015421">
    <property type="entry name" value="PyrdxlP-dep_Trfase_major"/>
</dbReference>
<dbReference type="eggNOG" id="COG1104">
    <property type="taxonomic scope" value="Bacteria"/>
</dbReference>
<keyword evidence="2" id="KW-0663">Pyridoxal phosphate</keyword>
<protein>
    <submittedName>
        <fullName evidence="4">Putative cysteine desulfurase NifS</fullName>
    </submittedName>
</protein>
<dbReference type="OrthoDB" id="9808002at2"/>
<dbReference type="Proteomes" id="UP000044136">
    <property type="component" value="Unassembled WGS sequence"/>
</dbReference>
<sequence length="375" mass="41382">MIYFDNAATTAPYKEALETYMTVSEKYFFNTASIHQSGKDAARLLEAARKQMLDLMELKNYDLVFTASATESNNIAIQSMLRRKKQFGKTILTSELEHPSIVNVLEEMKQDGFNVKYIDTKQDGTVDLEHLKTLLDSDVVFVTVMALNNIVGSVQPVREITKILKDYPKVHFHVDATQAVGKADIDYNGVDTISISAHKFNGVKGIGGLFIRDLATMKPVLYGGGHEYNVRSGTVNLPGIAAMAKALRLTLGEAREVNKRLSQFNMKIRESVEEMEFIRLQPKAAPYIVNMSFVGAKGEVVVNALSKRGIAVSTTSACASKLATLNETLLALDNEDNVIEGSIRISMGRSTTADDVKQLITALKEVYEELGDVLK</sequence>
<dbReference type="InterPro" id="IPR000192">
    <property type="entry name" value="Aminotrans_V_dom"/>
</dbReference>
<dbReference type="RefSeq" id="WP_035809229.1">
    <property type="nucleotide sequence ID" value="NZ_CCSE01000001.1"/>
</dbReference>
<dbReference type="PANTHER" id="PTHR11601:SF50">
    <property type="entry name" value="CYSTEINE DESULFURASE ISCS 2-RELATED"/>
    <property type="match status" value="1"/>
</dbReference>
<evidence type="ECO:0000313" key="4">
    <source>
        <dbReference type="EMBL" id="CEA00813.1"/>
    </source>
</evidence>
<dbReference type="STRING" id="1461582.BN1048_01092"/>
<dbReference type="InterPro" id="IPR015424">
    <property type="entry name" value="PyrdxlP-dep_Trfase"/>
</dbReference>
<feature type="domain" description="Aminotransferase class V" evidence="3">
    <location>
        <begin position="2"/>
        <end position="359"/>
    </location>
</feature>
<evidence type="ECO:0000256" key="2">
    <source>
        <dbReference type="ARBA" id="ARBA00022898"/>
    </source>
</evidence>
<dbReference type="InterPro" id="IPR015422">
    <property type="entry name" value="PyrdxlP-dep_Trfase_small"/>
</dbReference>
<dbReference type="Gene3D" id="3.40.640.10">
    <property type="entry name" value="Type I PLP-dependent aspartate aminotransferase-like (Major domain)"/>
    <property type="match status" value="1"/>
</dbReference>
<dbReference type="AlphaFoldDB" id="A0A078M0B3"/>
<dbReference type="InterPro" id="IPR016454">
    <property type="entry name" value="Cysteine_dSase"/>
</dbReference>
<accession>A0A078M0B3</accession>
<evidence type="ECO:0000313" key="5">
    <source>
        <dbReference type="Proteomes" id="UP000044136"/>
    </source>
</evidence>
<dbReference type="SUPFAM" id="SSF53383">
    <property type="entry name" value="PLP-dependent transferases"/>
    <property type="match status" value="1"/>
</dbReference>
<dbReference type="GO" id="GO:0003824">
    <property type="term" value="F:catalytic activity"/>
    <property type="evidence" value="ECO:0007669"/>
    <property type="project" value="UniProtKB-ARBA"/>
</dbReference>
<evidence type="ECO:0000259" key="3">
    <source>
        <dbReference type="Pfam" id="PF00266"/>
    </source>
</evidence>
<dbReference type="Gene3D" id="3.90.1150.10">
    <property type="entry name" value="Aspartate Aminotransferase, domain 1"/>
    <property type="match status" value="1"/>
</dbReference>
<name>A0A078M0B3_9STAP</name>
<organism evidence="4 5">
    <name type="scientific">Jeotgalicoccus saudimassiliensis</name>
    <dbReference type="NCBI Taxonomy" id="1461582"/>
    <lineage>
        <taxon>Bacteria</taxon>
        <taxon>Bacillati</taxon>
        <taxon>Bacillota</taxon>
        <taxon>Bacilli</taxon>
        <taxon>Bacillales</taxon>
        <taxon>Staphylococcaceae</taxon>
        <taxon>Jeotgalicoccus</taxon>
    </lineage>
</organism>
<gene>
    <name evidence="4" type="primary">nifS</name>
    <name evidence="4" type="ORF">BN1048_01092</name>
</gene>
<dbReference type="HOGENOM" id="CLU_003433_0_0_9"/>